<dbReference type="PANTHER" id="PTHR12526:SF630">
    <property type="entry name" value="GLYCOSYLTRANSFERASE"/>
    <property type="match status" value="1"/>
</dbReference>
<sequence length="331" mass="37427">MSGKIGNQLSRSDKSIREILRLISRKKARAWNERCKAKIIEPGIKKVIECFKPDAILSFGPDMSGYLFGAGVCTPIITLFRIEPRYILDVAPQAEIEAIKNSAMLQIQMPFFREQIEARCGAVPMMVIPNPVKQVLEINRGITHKNSFKIINVARFDKKQKRQNLLLEAFALVSKDFPDWTLEFWGDVKEHSSYVDDVQNEINGLNIAEKVKICGETQNIQEVYESSDIFAFPSAFEGFPNALAEAMASGLPVVAWKDCPSSAVLIQDGINGFLVEDVNEAAKRLALLMHDQTLRLHMGHSARDAMKFYSPEKTWDLWEELIHKAVKRCTI</sequence>
<dbReference type="InterPro" id="IPR001296">
    <property type="entry name" value="Glyco_trans_1"/>
</dbReference>
<evidence type="ECO:0000313" key="3">
    <source>
        <dbReference type="Proteomes" id="UP000003277"/>
    </source>
</evidence>
<evidence type="ECO:0000259" key="1">
    <source>
        <dbReference type="Pfam" id="PF00534"/>
    </source>
</evidence>
<dbReference type="EMBL" id="ADLT01000034">
    <property type="protein sequence ID" value="EHO62983.1"/>
    <property type="molecule type" value="Genomic_DNA"/>
</dbReference>
<feature type="domain" description="Glycosyl transferase family 1" evidence="1">
    <location>
        <begin position="145"/>
        <end position="303"/>
    </location>
</feature>
<keyword evidence="3" id="KW-1185">Reference proteome</keyword>
<reference evidence="2 3" key="1">
    <citation type="submission" date="2011-11" db="EMBL/GenBank/DDBJ databases">
        <title>The Genome Sequence of Dialister succinatiphilus YIT 11850.</title>
        <authorList>
            <consortium name="The Broad Institute Genome Sequencing Platform"/>
            <person name="Earl A."/>
            <person name="Ward D."/>
            <person name="Feldgarden M."/>
            <person name="Gevers D."/>
            <person name="Morotomi M."/>
            <person name="Young S.K."/>
            <person name="Zeng Q."/>
            <person name="Gargeya S."/>
            <person name="Fitzgerald M."/>
            <person name="Haas B."/>
            <person name="Abouelleil A."/>
            <person name="Alvarado L."/>
            <person name="Arachchi H.M."/>
            <person name="Berlin A."/>
            <person name="Brown A."/>
            <person name="Chapman S.B."/>
            <person name="Dunbar C."/>
            <person name="Gearin G."/>
            <person name="Goldberg J."/>
            <person name="Griggs A."/>
            <person name="Gujja S."/>
            <person name="Heiman D."/>
            <person name="Howarth C."/>
            <person name="Lui A."/>
            <person name="MacDonald P.J.P."/>
            <person name="Montmayeur A."/>
            <person name="Murphy C."/>
            <person name="Neiman D."/>
            <person name="Pearson M."/>
            <person name="Priest M."/>
            <person name="Roberts A."/>
            <person name="Saif S."/>
            <person name="Shea T."/>
            <person name="Sisk P."/>
            <person name="Stolte C."/>
            <person name="Sykes S."/>
            <person name="Wortman J."/>
            <person name="Nusbaum C."/>
            <person name="Birren B."/>
        </authorList>
    </citation>
    <scope>NUCLEOTIDE SEQUENCE [LARGE SCALE GENOMIC DNA]</scope>
    <source>
        <strain evidence="2 3">YIT 11850</strain>
    </source>
</reference>
<dbReference type="HOGENOM" id="CLU_009583_0_0_9"/>
<name>H1D0F9_9FIRM</name>
<comment type="caution">
    <text evidence="2">The sequence shown here is derived from an EMBL/GenBank/DDBJ whole genome shotgun (WGS) entry which is preliminary data.</text>
</comment>
<dbReference type="STRING" id="742743.HMPREF9453_01097"/>
<protein>
    <recommendedName>
        <fullName evidence="1">Glycosyl transferase family 1 domain-containing protein</fullName>
    </recommendedName>
</protein>
<dbReference type="Proteomes" id="UP000003277">
    <property type="component" value="Unassembled WGS sequence"/>
</dbReference>
<accession>H1D0F9</accession>
<organism evidence="2 3">
    <name type="scientific">Dialister succinatiphilus YIT 11850</name>
    <dbReference type="NCBI Taxonomy" id="742743"/>
    <lineage>
        <taxon>Bacteria</taxon>
        <taxon>Bacillati</taxon>
        <taxon>Bacillota</taxon>
        <taxon>Negativicutes</taxon>
        <taxon>Veillonellales</taxon>
        <taxon>Veillonellaceae</taxon>
        <taxon>Dialister</taxon>
    </lineage>
</organism>
<dbReference type="eggNOG" id="COG0438">
    <property type="taxonomic scope" value="Bacteria"/>
</dbReference>
<dbReference type="PANTHER" id="PTHR12526">
    <property type="entry name" value="GLYCOSYLTRANSFERASE"/>
    <property type="match status" value="1"/>
</dbReference>
<dbReference type="Gene3D" id="3.40.50.2000">
    <property type="entry name" value="Glycogen Phosphorylase B"/>
    <property type="match status" value="2"/>
</dbReference>
<proteinExistence type="predicted"/>
<dbReference type="SUPFAM" id="SSF53756">
    <property type="entry name" value="UDP-Glycosyltransferase/glycogen phosphorylase"/>
    <property type="match status" value="1"/>
</dbReference>
<gene>
    <name evidence="2" type="ORF">HMPREF9453_01097</name>
</gene>
<evidence type="ECO:0000313" key="2">
    <source>
        <dbReference type="EMBL" id="EHO62983.1"/>
    </source>
</evidence>
<dbReference type="GO" id="GO:0016757">
    <property type="term" value="F:glycosyltransferase activity"/>
    <property type="evidence" value="ECO:0007669"/>
    <property type="project" value="InterPro"/>
</dbReference>
<dbReference type="Pfam" id="PF00534">
    <property type="entry name" value="Glycos_transf_1"/>
    <property type="match status" value="1"/>
</dbReference>
<dbReference type="AlphaFoldDB" id="H1D0F9"/>
<dbReference type="PATRIC" id="fig|742743.3.peg.1113"/>